<name>A0A5E4R6X5_9NEOP</name>
<proteinExistence type="predicted"/>
<evidence type="ECO:0000313" key="3">
    <source>
        <dbReference type="Proteomes" id="UP000324832"/>
    </source>
</evidence>
<organism evidence="2 3">
    <name type="scientific">Leptidea sinapis</name>
    <dbReference type="NCBI Taxonomy" id="189913"/>
    <lineage>
        <taxon>Eukaryota</taxon>
        <taxon>Metazoa</taxon>
        <taxon>Ecdysozoa</taxon>
        <taxon>Arthropoda</taxon>
        <taxon>Hexapoda</taxon>
        <taxon>Insecta</taxon>
        <taxon>Pterygota</taxon>
        <taxon>Neoptera</taxon>
        <taxon>Endopterygota</taxon>
        <taxon>Lepidoptera</taxon>
        <taxon>Glossata</taxon>
        <taxon>Ditrysia</taxon>
        <taxon>Papilionoidea</taxon>
        <taxon>Pieridae</taxon>
        <taxon>Dismorphiinae</taxon>
        <taxon>Leptidea</taxon>
    </lineage>
</organism>
<dbReference type="AlphaFoldDB" id="A0A5E4R6X5"/>
<reference evidence="2 3" key="1">
    <citation type="submission" date="2017-07" db="EMBL/GenBank/DDBJ databases">
        <authorList>
            <person name="Talla V."/>
            <person name="Backstrom N."/>
        </authorList>
    </citation>
    <scope>NUCLEOTIDE SEQUENCE [LARGE SCALE GENOMIC DNA]</scope>
</reference>
<protein>
    <submittedName>
        <fullName evidence="2">Uncharacterized protein</fullName>
    </submittedName>
</protein>
<keyword evidence="3" id="KW-1185">Reference proteome</keyword>
<evidence type="ECO:0000256" key="1">
    <source>
        <dbReference type="SAM" id="MobiDB-lite"/>
    </source>
</evidence>
<feature type="region of interest" description="Disordered" evidence="1">
    <location>
        <begin position="1"/>
        <end position="34"/>
    </location>
</feature>
<accession>A0A5E4R6X5</accession>
<dbReference type="Proteomes" id="UP000324832">
    <property type="component" value="Unassembled WGS sequence"/>
</dbReference>
<feature type="region of interest" description="Disordered" evidence="1">
    <location>
        <begin position="62"/>
        <end position="86"/>
    </location>
</feature>
<evidence type="ECO:0000313" key="2">
    <source>
        <dbReference type="EMBL" id="VVD06121.1"/>
    </source>
</evidence>
<dbReference type="EMBL" id="FZQP02007080">
    <property type="protein sequence ID" value="VVD06121.1"/>
    <property type="molecule type" value="Genomic_DNA"/>
</dbReference>
<gene>
    <name evidence="2" type="ORF">LSINAPIS_LOCUS15535</name>
</gene>
<sequence>MSLAGNPKDPEPIKKAPPKPKISSKSNPEYPAASDAITIDYDESKGRYAIAARDVQAGETVLVEKPHSGMSDSYGMPQMSKRSFLQ</sequence>